<feature type="transmembrane region" description="Helical" evidence="8">
    <location>
        <begin position="209"/>
        <end position="231"/>
    </location>
</feature>
<evidence type="ECO:0000313" key="10">
    <source>
        <dbReference type="EMBL" id="AVE03797.1"/>
    </source>
</evidence>
<dbReference type="RefSeq" id="WP_104993721.1">
    <property type="nucleotide sequence ID" value="NZ_CP025494.1"/>
</dbReference>
<dbReference type="GO" id="GO:0055085">
    <property type="term" value="P:transmembrane transport"/>
    <property type="evidence" value="ECO:0007669"/>
    <property type="project" value="InterPro"/>
</dbReference>
<feature type="transmembrane region" description="Helical" evidence="8">
    <location>
        <begin position="25"/>
        <end position="46"/>
    </location>
</feature>
<feature type="domain" description="ABC transmembrane type-1" evidence="9">
    <location>
        <begin position="78"/>
        <end position="288"/>
    </location>
</feature>
<dbReference type="Gene3D" id="1.10.3720.10">
    <property type="entry name" value="MetI-like"/>
    <property type="match status" value="2"/>
</dbReference>
<evidence type="ECO:0000256" key="6">
    <source>
        <dbReference type="ARBA" id="ARBA00022989"/>
    </source>
</evidence>
<dbReference type="CDD" id="cd06261">
    <property type="entry name" value="TM_PBP2"/>
    <property type="match status" value="2"/>
</dbReference>
<evidence type="ECO:0000256" key="7">
    <source>
        <dbReference type="ARBA" id="ARBA00023136"/>
    </source>
</evidence>
<feature type="transmembrane region" description="Helical" evidence="8">
    <location>
        <begin position="439"/>
        <end position="463"/>
    </location>
</feature>
<comment type="subcellular location">
    <subcellularLocation>
        <location evidence="1">Cell inner membrane</location>
        <topology evidence="1">Multi-pass membrane protein</topology>
    </subcellularLocation>
    <subcellularLocation>
        <location evidence="8">Cell membrane</location>
        <topology evidence="8">Multi-pass membrane protein</topology>
    </subcellularLocation>
</comment>
<protein>
    <submittedName>
        <fullName evidence="10">Iron ABC transporter permease</fullName>
    </submittedName>
</protein>
<evidence type="ECO:0000259" key="9">
    <source>
        <dbReference type="PROSITE" id="PS50928"/>
    </source>
</evidence>
<evidence type="ECO:0000256" key="1">
    <source>
        <dbReference type="ARBA" id="ARBA00004429"/>
    </source>
</evidence>
<feature type="transmembrane region" description="Helical" evidence="8">
    <location>
        <begin position="116"/>
        <end position="136"/>
    </location>
</feature>
<feature type="transmembrane region" description="Helical" evidence="8">
    <location>
        <begin position="489"/>
        <end position="513"/>
    </location>
</feature>
<feature type="transmembrane region" description="Helical" evidence="8">
    <location>
        <begin position="545"/>
        <end position="564"/>
    </location>
</feature>
<evidence type="ECO:0000256" key="4">
    <source>
        <dbReference type="ARBA" id="ARBA00022519"/>
    </source>
</evidence>
<keyword evidence="5 8" id="KW-0812">Transmembrane</keyword>
<accession>A0A2L1J5N3</accession>
<feature type="transmembrane region" description="Helical" evidence="8">
    <location>
        <begin position="316"/>
        <end position="338"/>
    </location>
</feature>
<dbReference type="AlphaFoldDB" id="A0A2L1J5N3"/>
<keyword evidence="2 8" id="KW-0813">Transport</keyword>
<reference evidence="10 11" key="1">
    <citation type="submission" date="2017-12" db="EMBL/GenBank/DDBJ databases">
        <title>Genome sequence of Pseudomonas palleroniana MAB3.</title>
        <authorList>
            <person name="Nascimento F.X."/>
        </authorList>
    </citation>
    <scope>NUCLEOTIDE SEQUENCE [LARGE SCALE GENOMIC DNA]</scope>
    <source>
        <strain evidence="10 11">MAB3</strain>
    </source>
</reference>
<organism evidence="10 11">
    <name type="scientific">Pseudomonas palleroniana</name>
    <dbReference type="NCBI Taxonomy" id="191390"/>
    <lineage>
        <taxon>Bacteria</taxon>
        <taxon>Pseudomonadati</taxon>
        <taxon>Pseudomonadota</taxon>
        <taxon>Gammaproteobacteria</taxon>
        <taxon>Pseudomonadales</taxon>
        <taxon>Pseudomonadaceae</taxon>
        <taxon>Pseudomonas</taxon>
    </lineage>
</organism>
<gene>
    <name evidence="10" type="ORF">CYL20_04275</name>
</gene>
<feature type="transmembrane region" description="Helical" evidence="8">
    <location>
        <begin position="377"/>
        <end position="399"/>
    </location>
</feature>
<dbReference type="Proteomes" id="UP000237830">
    <property type="component" value="Chromosome"/>
</dbReference>
<evidence type="ECO:0000313" key="11">
    <source>
        <dbReference type="Proteomes" id="UP000237830"/>
    </source>
</evidence>
<proteinExistence type="inferred from homology"/>
<evidence type="ECO:0000256" key="2">
    <source>
        <dbReference type="ARBA" id="ARBA00022448"/>
    </source>
</evidence>
<keyword evidence="3" id="KW-1003">Cell membrane</keyword>
<feature type="transmembrane region" description="Helical" evidence="8">
    <location>
        <begin position="161"/>
        <end position="188"/>
    </location>
</feature>
<feature type="transmembrane region" description="Helical" evidence="8">
    <location>
        <begin position="267"/>
        <end position="287"/>
    </location>
</feature>
<dbReference type="InterPro" id="IPR035906">
    <property type="entry name" value="MetI-like_sf"/>
</dbReference>
<keyword evidence="6 8" id="KW-1133">Transmembrane helix</keyword>
<feature type="domain" description="ABC transmembrane type-1" evidence="9">
    <location>
        <begin position="373"/>
        <end position="564"/>
    </location>
</feature>
<dbReference type="EMBL" id="CP025494">
    <property type="protein sequence ID" value="AVE03797.1"/>
    <property type="molecule type" value="Genomic_DNA"/>
</dbReference>
<dbReference type="InterPro" id="IPR000515">
    <property type="entry name" value="MetI-like"/>
</dbReference>
<sequence length="576" mass="62630">MPISNPVALRQPIPRQAKYLTLEGVLYGALVVGFLALTLLPLLAVIQGSFESQIEGVQPFTLDGWKALIHEPRILGALGNTLSLTFASQLIALPVSIGLAWLLGRTDLPGRHWLEFAFWVSFFLPALAVVQGWTLVLDPNNGLFNRWLMQAFGLREAPLNIYSWGGIVFAHLATTTVSAKVMMLTPAFKSMDSRFEEAALIAGDSRFKALSTVTLPLLKPALIVTAIMGVIRALESFEIELVLGAPERIDVYSTLIYDMTRYDPINFASAFGLGILIVAIMGLLAIASRKSTRHGHHVTVSGQAKMAVMSLGKWRWPMGILVSAFALLLTLVPLAFLITSSLMRRFGFFNLDQVWTLEHWRNVVGDPIFLGSVVNTLTIAAGSAAFAAALSLVVAYTIVRSRRAGRALLEFAAWIPFSIPGVLASLAMLWLILHSGLDWLYGSTLSLVITVGLASVTLGVQLIRSQLLQINRELEEAAWISGASAWKTVFTIVIPLCVRSIVVVAVMAFVSAARDISHLALLVSSDNRPLSMLQLEYIAEGRNEASAVVGVIIALIAIAAALIARRLGYRPETRQV</sequence>
<dbReference type="GO" id="GO:0005886">
    <property type="term" value="C:plasma membrane"/>
    <property type="evidence" value="ECO:0007669"/>
    <property type="project" value="UniProtKB-SubCell"/>
</dbReference>
<keyword evidence="4" id="KW-0997">Cell inner membrane</keyword>
<comment type="similarity">
    <text evidence="8">Belongs to the binding-protein-dependent transport system permease family.</text>
</comment>
<feature type="transmembrane region" description="Helical" evidence="8">
    <location>
        <begin position="82"/>
        <end position="104"/>
    </location>
</feature>
<dbReference type="SUPFAM" id="SSF161098">
    <property type="entry name" value="MetI-like"/>
    <property type="match status" value="2"/>
</dbReference>
<feature type="transmembrane region" description="Helical" evidence="8">
    <location>
        <begin position="411"/>
        <end position="433"/>
    </location>
</feature>
<evidence type="ECO:0000256" key="3">
    <source>
        <dbReference type="ARBA" id="ARBA00022475"/>
    </source>
</evidence>
<dbReference type="PROSITE" id="PS50928">
    <property type="entry name" value="ABC_TM1"/>
    <property type="match status" value="2"/>
</dbReference>
<name>A0A2L1J5N3_9PSED</name>
<keyword evidence="7 8" id="KW-0472">Membrane</keyword>
<evidence type="ECO:0000256" key="8">
    <source>
        <dbReference type="RuleBase" id="RU363032"/>
    </source>
</evidence>
<dbReference type="Pfam" id="PF00528">
    <property type="entry name" value="BPD_transp_1"/>
    <property type="match status" value="1"/>
</dbReference>
<evidence type="ECO:0000256" key="5">
    <source>
        <dbReference type="ARBA" id="ARBA00022692"/>
    </source>
</evidence>
<dbReference type="PANTHER" id="PTHR43357">
    <property type="entry name" value="INNER MEMBRANE ABC TRANSPORTER PERMEASE PROTEIN YDCV"/>
    <property type="match status" value="1"/>
</dbReference>
<dbReference type="PANTHER" id="PTHR43357:SF4">
    <property type="entry name" value="INNER MEMBRANE ABC TRANSPORTER PERMEASE PROTEIN YDCV"/>
    <property type="match status" value="1"/>
</dbReference>